<accession>A0ABN7SHP2</accession>
<gene>
    <name evidence="1" type="ORF">OKIOD_LOCUS7267</name>
</gene>
<evidence type="ECO:0000313" key="1">
    <source>
        <dbReference type="EMBL" id="CAG5098483.1"/>
    </source>
</evidence>
<organism evidence="1 2">
    <name type="scientific">Oikopleura dioica</name>
    <name type="common">Tunicate</name>
    <dbReference type="NCBI Taxonomy" id="34765"/>
    <lineage>
        <taxon>Eukaryota</taxon>
        <taxon>Metazoa</taxon>
        <taxon>Chordata</taxon>
        <taxon>Tunicata</taxon>
        <taxon>Appendicularia</taxon>
        <taxon>Copelata</taxon>
        <taxon>Oikopleuridae</taxon>
        <taxon>Oikopleura</taxon>
    </lineage>
</organism>
<dbReference type="InterPro" id="IPR036444">
    <property type="entry name" value="PLipase_A2_dom_sf"/>
</dbReference>
<evidence type="ECO:0000313" key="2">
    <source>
        <dbReference type="Proteomes" id="UP001158576"/>
    </source>
</evidence>
<keyword evidence="2" id="KW-1185">Reference proteome</keyword>
<name>A0ABN7SHP2_OIKDI</name>
<protein>
    <submittedName>
        <fullName evidence="1">Oidioi.mRNA.OKI2018_I69.XSR.g15709.t1.cds</fullName>
    </submittedName>
</protein>
<dbReference type="Proteomes" id="UP001158576">
    <property type="component" value="Chromosome XSR"/>
</dbReference>
<dbReference type="Gene3D" id="1.20.90.10">
    <property type="entry name" value="Phospholipase A2 domain"/>
    <property type="match status" value="1"/>
</dbReference>
<sequence>MKLSLSFVAFASATSFKELYTNKVQRNIVGEWVDKNLSGGRHRRQTDASKFTPLAAMIAYMQGEGEVSQNPLDQNMDETLQAIEAKYTNYGCYCWRNGVKSLEDFTAGSGNADMIDTACTTLYRCYTCIGMDYGKTYKDLEYTAVFTTDADGNRKIDCTGNAQSDGEHVCQCDAKFAETLEFNRQQCQAGIAHQSGKGYCVDEQYRTSTGGGSYECPKLAPRNIVKEKCCGLYPNRRSYSIDKQCCRMSAFDGEGNPFDVFEIKASGTCSGTVVESEDGNPHNYIAV</sequence>
<dbReference type="EMBL" id="OU015569">
    <property type="protein sequence ID" value="CAG5098483.1"/>
    <property type="molecule type" value="Genomic_DNA"/>
</dbReference>
<reference evidence="1 2" key="1">
    <citation type="submission" date="2021-04" db="EMBL/GenBank/DDBJ databases">
        <authorList>
            <person name="Bliznina A."/>
        </authorList>
    </citation>
    <scope>NUCLEOTIDE SEQUENCE [LARGE SCALE GENOMIC DNA]</scope>
</reference>
<proteinExistence type="predicted"/>
<dbReference type="SUPFAM" id="SSF48619">
    <property type="entry name" value="Phospholipase A2, PLA2"/>
    <property type="match status" value="1"/>
</dbReference>